<dbReference type="Proteomes" id="UP000234845">
    <property type="component" value="Unassembled WGS sequence"/>
</dbReference>
<comment type="similarity">
    <text evidence="2">Belongs to the cation diffusion facilitator (CDF) transporter (TC 2.A.4) family. SLC30A subfamily.</text>
</comment>
<dbReference type="InterPro" id="IPR036837">
    <property type="entry name" value="Cation_efflux_CTD_sf"/>
</dbReference>
<feature type="transmembrane region" description="Helical" evidence="9">
    <location>
        <begin position="53"/>
        <end position="70"/>
    </location>
</feature>
<keyword evidence="7" id="KW-0406">Ion transport</keyword>
<protein>
    <submittedName>
        <fullName evidence="12">Cation transporter</fullName>
    </submittedName>
</protein>
<feature type="transmembrane region" description="Helical" evidence="9">
    <location>
        <begin position="82"/>
        <end position="105"/>
    </location>
</feature>
<feature type="transmembrane region" description="Helical" evidence="9">
    <location>
        <begin position="178"/>
        <end position="199"/>
    </location>
</feature>
<keyword evidence="13" id="KW-1185">Reference proteome</keyword>
<comment type="caution">
    <text evidence="12">The sequence shown here is derived from an EMBL/GenBank/DDBJ whole genome shotgun (WGS) entry which is preliminary data.</text>
</comment>
<dbReference type="SUPFAM" id="SSF160240">
    <property type="entry name" value="Cation efflux protein cytoplasmic domain-like"/>
    <property type="match status" value="1"/>
</dbReference>
<evidence type="ECO:0000256" key="3">
    <source>
        <dbReference type="ARBA" id="ARBA00022448"/>
    </source>
</evidence>
<dbReference type="NCBIfam" id="TIGR01297">
    <property type="entry name" value="CDF"/>
    <property type="match status" value="1"/>
</dbReference>
<dbReference type="InterPro" id="IPR027469">
    <property type="entry name" value="Cation_efflux_TMD_sf"/>
</dbReference>
<evidence type="ECO:0000256" key="9">
    <source>
        <dbReference type="SAM" id="Phobius"/>
    </source>
</evidence>
<dbReference type="Pfam" id="PF01545">
    <property type="entry name" value="Cation_efflux"/>
    <property type="match status" value="1"/>
</dbReference>
<dbReference type="InterPro" id="IPR050681">
    <property type="entry name" value="CDF/SLC30A"/>
</dbReference>
<evidence type="ECO:0000256" key="1">
    <source>
        <dbReference type="ARBA" id="ARBA00004141"/>
    </source>
</evidence>
<dbReference type="OrthoDB" id="9809646at2"/>
<dbReference type="InterPro" id="IPR058533">
    <property type="entry name" value="Cation_efflux_TM"/>
</dbReference>
<keyword evidence="6 9" id="KW-1133">Transmembrane helix</keyword>
<evidence type="ECO:0000256" key="5">
    <source>
        <dbReference type="ARBA" id="ARBA00022906"/>
    </source>
</evidence>
<reference evidence="13" key="1">
    <citation type="submission" date="2017-11" db="EMBL/GenBank/DDBJ databases">
        <title>The draft genome sequence of Chromatocurvus sp. F02.</title>
        <authorList>
            <person name="Du Z.-J."/>
            <person name="Chang Y.-Q."/>
        </authorList>
    </citation>
    <scope>NUCLEOTIDE SEQUENCE [LARGE SCALE GENOMIC DNA]</scope>
    <source>
        <strain evidence="13">F02</strain>
    </source>
</reference>
<comment type="subcellular location">
    <subcellularLocation>
        <location evidence="1">Membrane</location>
        <topology evidence="1">Multi-pass membrane protein</topology>
    </subcellularLocation>
</comment>
<evidence type="ECO:0000259" key="10">
    <source>
        <dbReference type="Pfam" id="PF01545"/>
    </source>
</evidence>
<proteinExistence type="inferred from homology"/>
<feature type="transmembrane region" description="Helical" evidence="9">
    <location>
        <begin position="150"/>
        <end position="172"/>
    </location>
</feature>
<keyword evidence="8 9" id="KW-0472">Membrane</keyword>
<sequence length="299" mass="32159">MNAQHQHAPASYGKAFTIGITLNFGFVIIEAIYGWRTGSLALLADAAHNLSDVGALLLAWAAFAAGRLPATRRRTYGWGRASILASLVNATVLLVGMVYLAWVSIQRLQTSVTVDAGTVMIVAGIGVVINAATAWLFLAGSKHDLNIRGAFLHMAADTLVSVGVVIAGGLYLWRGWTWIDPAVGLLIAMMIIIATWSLFRQSLHLLFDGVPYGLEFDAVRSALLELPGVIDVHDLHVWAMSTEDNALTAHLVVESYPANDELLEQAVAMLKARFGIQHAALQQESTEFAARCQNSGLAL</sequence>
<dbReference type="PANTHER" id="PTHR11562:SF17">
    <property type="entry name" value="RE54080P-RELATED"/>
    <property type="match status" value="1"/>
</dbReference>
<dbReference type="PANTHER" id="PTHR11562">
    <property type="entry name" value="CATION EFFLUX PROTEIN/ ZINC TRANSPORTER"/>
    <property type="match status" value="1"/>
</dbReference>
<organism evidence="12 13">
    <name type="scientific">Kineobactrum sediminis</name>
    <dbReference type="NCBI Taxonomy" id="1905677"/>
    <lineage>
        <taxon>Bacteria</taxon>
        <taxon>Pseudomonadati</taxon>
        <taxon>Pseudomonadota</taxon>
        <taxon>Gammaproteobacteria</taxon>
        <taxon>Cellvibrionales</taxon>
        <taxon>Halieaceae</taxon>
        <taxon>Kineobactrum</taxon>
    </lineage>
</organism>
<gene>
    <name evidence="12" type="ORF">CWI75_10155</name>
</gene>
<feature type="domain" description="Cation efflux protein transmembrane" evidence="10">
    <location>
        <begin position="18"/>
        <end position="206"/>
    </location>
</feature>
<dbReference type="AlphaFoldDB" id="A0A2N5Y179"/>
<dbReference type="InterPro" id="IPR002524">
    <property type="entry name" value="Cation_efflux"/>
</dbReference>
<accession>A0A2N5Y179</accession>
<evidence type="ECO:0000256" key="6">
    <source>
        <dbReference type="ARBA" id="ARBA00022989"/>
    </source>
</evidence>
<evidence type="ECO:0000313" key="12">
    <source>
        <dbReference type="EMBL" id="PLW82146.1"/>
    </source>
</evidence>
<dbReference type="Gene3D" id="1.20.1510.10">
    <property type="entry name" value="Cation efflux protein transmembrane domain"/>
    <property type="match status" value="1"/>
</dbReference>
<keyword evidence="5" id="KW-0862">Zinc</keyword>
<keyword evidence="5" id="KW-0864">Zinc transport</keyword>
<evidence type="ECO:0000256" key="2">
    <source>
        <dbReference type="ARBA" id="ARBA00008873"/>
    </source>
</evidence>
<evidence type="ECO:0000256" key="8">
    <source>
        <dbReference type="ARBA" id="ARBA00023136"/>
    </source>
</evidence>
<dbReference type="GO" id="GO:0005886">
    <property type="term" value="C:plasma membrane"/>
    <property type="evidence" value="ECO:0007669"/>
    <property type="project" value="TreeGrafter"/>
</dbReference>
<evidence type="ECO:0000259" key="11">
    <source>
        <dbReference type="Pfam" id="PF16916"/>
    </source>
</evidence>
<name>A0A2N5Y179_9GAMM</name>
<feature type="transmembrane region" description="Helical" evidence="9">
    <location>
        <begin position="117"/>
        <end position="138"/>
    </location>
</feature>
<evidence type="ECO:0000313" key="13">
    <source>
        <dbReference type="Proteomes" id="UP000234845"/>
    </source>
</evidence>
<dbReference type="EMBL" id="PKLZ01000008">
    <property type="protein sequence ID" value="PLW82146.1"/>
    <property type="molecule type" value="Genomic_DNA"/>
</dbReference>
<feature type="domain" description="Cation efflux protein cytoplasmic" evidence="11">
    <location>
        <begin position="213"/>
        <end position="284"/>
    </location>
</feature>
<dbReference type="InterPro" id="IPR027470">
    <property type="entry name" value="Cation_efflux_CTD"/>
</dbReference>
<evidence type="ECO:0000256" key="4">
    <source>
        <dbReference type="ARBA" id="ARBA00022692"/>
    </source>
</evidence>
<keyword evidence="4 9" id="KW-0812">Transmembrane</keyword>
<dbReference type="RefSeq" id="WP_101521398.1">
    <property type="nucleotide sequence ID" value="NZ_PKLZ01000008.1"/>
</dbReference>
<keyword evidence="3" id="KW-0813">Transport</keyword>
<dbReference type="GO" id="GO:0005385">
    <property type="term" value="F:zinc ion transmembrane transporter activity"/>
    <property type="evidence" value="ECO:0007669"/>
    <property type="project" value="TreeGrafter"/>
</dbReference>
<feature type="transmembrane region" description="Helical" evidence="9">
    <location>
        <begin position="12"/>
        <end position="33"/>
    </location>
</feature>
<evidence type="ECO:0000256" key="7">
    <source>
        <dbReference type="ARBA" id="ARBA00023065"/>
    </source>
</evidence>
<dbReference type="SUPFAM" id="SSF161111">
    <property type="entry name" value="Cation efflux protein transmembrane domain-like"/>
    <property type="match status" value="1"/>
</dbReference>
<dbReference type="Pfam" id="PF16916">
    <property type="entry name" value="ZT_dimer"/>
    <property type="match status" value="1"/>
</dbReference>